<dbReference type="Gene3D" id="3.30.1240.10">
    <property type="match status" value="1"/>
</dbReference>
<name>A0A328PQ92_9MOLU</name>
<dbReference type="SUPFAM" id="SSF56784">
    <property type="entry name" value="HAD-like"/>
    <property type="match status" value="1"/>
</dbReference>
<dbReference type="AlphaFoldDB" id="A0A328PQ92"/>
<organism evidence="1 2">
    <name type="scientific">Mycoplasma wenyonii</name>
    <dbReference type="NCBI Taxonomy" id="65123"/>
    <lineage>
        <taxon>Bacteria</taxon>
        <taxon>Bacillati</taxon>
        <taxon>Mycoplasmatota</taxon>
        <taxon>Mollicutes</taxon>
        <taxon>Mycoplasmataceae</taxon>
        <taxon>Mycoplasma</taxon>
    </lineage>
</organism>
<gene>
    <name evidence="1" type="ORF">DNK47_01345</name>
</gene>
<dbReference type="NCBIfam" id="TIGR01484">
    <property type="entry name" value="HAD-SF-IIB"/>
    <property type="match status" value="1"/>
</dbReference>
<dbReference type="EMBL" id="QKVO01000003">
    <property type="protein sequence ID" value="RAO95118.1"/>
    <property type="molecule type" value="Genomic_DNA"/>
</dbReference>
<dbReference type="PANTHER" id="PTHR10000">
    <property type="entry name" value="PHOSPHOSERINE PHOSPHATASE"/>
    <property type="match status" value="1"/>
</dbReference>
<dbReference type="Proteomes" id="UP000249762">
    <property type="component" value="Unassembled WGS sequence"/>
</dbReference>
<proteinExistence type="predicted"/>
<evidence type="ECO:0000313" key="2">
    <source>
        <dbReference type="Proteomes" id="UP000249762"/>
    </source>
</evidence>
<dbReference type="GO" id="GO:0000287">
    <property type="term" value="F:magnesium ion binding"/>
    <property type="evidence" value="ECO:0007669"/>
    <property type="project" value="TreeGrafter"/>
</dbReference>
<dbReference type="OrthoDB" id="9781413at2"/>
<dbReference type="PANTHER" id="PTHR10000:SF8">
    <property type="entry name" value="HAD SUPERFAMILY HYDROLASE-LIKE, TYPE 3"/>
    <property type="match status" value="1"/>
</dbReference>
<dbReference type="RefSeq" id="WP_112665251.1">
    <property type="nucleotide sequence ID" value="NZ_QKVO01000003.1"/>
</dbReference>
<dbReference type="Gene3D" id="3.40.50.1000">
    <property type="entry name" value="HAD superfamily/HAD-like"/>
    <property type="match status" value="1"/>
</dbReference>
<keyword evidence="2" id="KW-1185">Reference proteome</keyword>
<comment type="caution">
    <text evidence="1">The sequence shown here is derived from an EMBL/GenBank/DDBJ whole genome shotgun (WGS) entry which is preliminary data.</text>
</comment>
<protein>
    <submittedName>
        <fullName evidence="1">Haloacid dehalogenase</fullName>
    </submittedName>
</protein>
<dbReference type="InterPro" id="IPR006379">
    <property type="entry name" value="HAD-SF_hydro_IIB"/>
</dbReference>
<evidence type="ECO:0000313" key="1">
    <source>
        <dbReference type="EMBL" id="RAO95118.1"/>
    </source>
</evidence>
<accession>A0A328PQ92</accession>
<reference evidence="2" key="1">
    <citation type="submission" date="2018-06" db="EMBL/GenBank/DDBJ databases">
        <authorList>
            <person name="Martinez Ocampo F."/>
            <person name="Quiroz Castaneda R.E."/>
            <person name="Rojas Lopez X."/>
        </authorList>
    </citation>
    <scope>NUCLEOTIDE SEQUENCE [LARGE SCALE GENOMIC DNA]</scope>
    <source>
        <strain evidence="2">INIFAP02</strain>
    </source>
</reference>
<dbReference type="GO" id="GO:0005829">
    <property type="term" value="C:cytosol"/>
    <property type="evidence" value="ECO:0007669"/>
    <property type="project" value="TreeGrafter"/>
</dbReference>
<dbReference type="InterPro" id="IPR023214">
    <property type="entry name" value="HAD_sf"/>
</dbReference>
<dbReference type="Pfam" id="PF08282">
    <property type="entry name" value="Hydrolase_3"/>
    <property type="match status" value="1"/>
</dbReference>
<dbReference type="GO" id="GO:0016791">
    <property type="term" value="F:phosphatase activity"/>
    <property type="evidence" value="ECO:0007669"/>
    <property type="project" value="TreeGrafter"/>
</dbReference>
<dbReference type="InterPro" id="IPR036412">
    <property type="entry name" value="HAD-like_sf"/>
</dbReference>
<sequence>MSDYKYIVISDLDGTLCDARDVLSKQTKEYLIEFQKEHPEVLFTFCTGRPWAEAKEVYEQLQLRSYIGCLNGSYIYNPHTKHLITSFLSSKFLAYLLNFPYVLSSLVKGALITDQLLIPIESDLPRATLQALEKSNSNLVGIKLFFRDSEWKIVNELIEHIKKFSPTPRVSLFFYPGLINVELQSSQLDKSSFVQFISNYFGVEYKNILTFGDNHNDIPMMKGGVRGHALSNALFLLKQEATVISRYSNNEDGVIKELAKFFSDKTS</sequence>